<dbReference type="InterPro" id="IPR007527">
    <property type="entry name" value="Znf_SWIM"/>
</dbReference>
<dbReference type="AlphaFoldDB" id="A0A6B0SY99"/>
<keyword evidence="1" id="KW-0479">Metal-binding</keyword>
<dbReference type="PROSITE" id="PS50966">
    <property type="entry name" value="ZF_SWIM"/>
    <property type="match status" value="1"/>
</dbReference>
<comment type="caution">
    <text evidence="3">The sequence shown here is derived from an EMBL/GenBank/DDBJ whole genome shotgun (WGS) entry which is preliminary data.</text>
</comment>
<organism evidence="3 4">
    <name type="scientific">Halovenus carboxidivorans</name>
    <dbReference type="NCBI Taxonomy" id="2692199"/>
    <lineage>
        <taxon>Archaea</taxon>
        <taxon>Methanobacteriati</taxon>
        <taxon>Methanobacteriota</taxon>
        <taxon>Stenosarchaea group</taxon>
        <taxon>Halobacteria</taxon>
        <taxon>Halobacteriales</taxon>
        <taxon>Haloarculaceae</taxon>
        <taxon>Halovenus</taxon>
    </lineage>
</organism>
<keyword evidence="4" id="KW-1185">Reference proteome</keyword>
<dbReference type="EMBL" id="WUUT01000001">
    <property type="protein sequence ID" value="MXR50534.1"/>
    <property type="molecule type" value="Genomic_DNA"/>
</dbReference>
<dbReference type="Proteomes" id="UP000466535">
    <property type="component" value="Unassembled WGS sequence"/>
</dbReference>
<accession>A0A6B0SY99</accession>
<protein>
    <recommendedName>
        <fullName evidence="2">SWIM-type domain-containing protein</fullName>
    </recommendedName>
</protein>
<keyword evidence="1" id="KW-0863">Zinc-finger</keyword>
<proteinExistence type="predicted"/>
<evidence type="ECO:0000259" key="2">
    <source>
        <dbReference type="PROSITE" id="PS50966"/>
    </source>
</evidence>
<dbReference type="GO" id="GO:0008270">
    <property type="term" value="F:zinc ion binding"/>
    <property type="evidence" value="ECO:0007669"/>
    <property type="project" value="UniProtKB-KW"/>
</dbReference>
<sequence>MTAVDDWERRLAEAGTLTPDTVDRIMQLHGDRGDKAIEAVSEKRVKEYRDFTVVVGRADEYVVEDDGCTCKDAEYNLDPDDPEQLCWHAIAVRIARAIDETDEHDMWYSDVREFL</sequence>
<evidence type="ECO:0000313" key="3">
    <source>
        <dbReference type="EMBL" id="MXR50534.1"/>
    </source>
</evidence>
<feature type="domain" description="SWIM-type" evidence="2">
    <location>
        <begin position="51"/>
        <end position="97"/>
    </location>
</feature>
<reference evidence="3 4" key="1">
    <citation type="submission" date="2019-12" db="EMBL/GenBank/DDBJ databases">
        <title>Isolation and characterization of three novel carbon monoxide-oxidizing members of Halobacteria from salione crusts and soils.</title>
        <authorList>
            <person name="Myers M.R."/>
            <person name="King G.M."/>
        </authorList>
    </citation>
    <scope>NUCLEOTIDE SEQUENCE [LARGE SCALE GENOMIC DNA]</scope>
    <source>
        <strain evidence="3 4">WSH3</strain>
    </source>
</reference>
<name>A0A6B0SY99_9EURY</name>
<keyword evidence="1" id="KW-0862">Zinc</keyword>
<gene>
    <name evidence="3" type="ORF">GRX03_02785</name>
</gene>
<dbReference type="RefSeq" id="WP_368277907.1">
    <property type="nucleotide sequence ID" value="NZ_WUUT01000001.1"/>
</dbReference>
<evidence type="ECO:0000313" key="4">
    <source>
        <dbReference type="Proteomes" id="UP000466535"/>
    </source>
</evidence>
<evidence type="ECO:0000256" key="1">
    <source>
        <dbReference type="PROSITE-ProRule" id="PRU00325"/>
    </source>
</evidence>